<gene>
    <name evidence="2" type="ORF">GCM10007392_44480</name>
</gene>
<dbReference type="EMBL" id="BMXR01000015">
    <property type="protein sequence ID" value="GGX72162.1"/>
    <property type="molecule type" value="Genomic_DNA"/>
</dbReference>
<evidence type="ECO:0008006" key="4">
    <source>
        <dbReference type="Google" id="ProtNLM"/>
    </source>
</evidence>
<reference evidence="2" key="2">
    <citation type="submission" date="2020-09" db="EMBL/GenBank/DDBJ databases">
        <authorList>
            <person name="Sun Q."/>
            <person name="Kim S."/>
        </authorList>
    </citation>
    <scope>NUCLEOTIDE SEQUENCE</scope>
    <source>
        <strain evidence="2">KCTC 22169</strain>
    </source>
</reference>
<feature type="signal peptide" evidence="1">
    <location>
        <begin position="1"/>
        <end position="21"/>
    </location>
</feature>
<protein>
    <recommendedName>
        <fullName evidence="4">PEP-CTERM protein-sorting domain-containing protein</fullName>
    </recommendedName>
</protein>
<reference evidence="2" key="1">
    <citation type="journal article" date="2014" name="Int. J. Syst. Evol. Microbiol.">
        <title>Complete genome sequence of Corynebacterium casei LMG S-19264T (=DSM 44701T), isolated from a smear-ripened cheese.</title>
        <authorList>
            <consortium name="US DOE Joint Genome Institute (JGI-PGF)"/>
            <person name="Walter F."/>
            <person name="Albersmeier A."/>
            <person name="Kalinowski J."/>
            <person name="Ruckert C."/>
        </authorList>
    </citation>
    <scope>NUCLEOTIDE SEQUENCE</scope>
    <source>
        <strain evidence="2">KCTC 22169</strain>
    </source>
</reference>
<dbReference type="AlphaFoldDB" id="A0A918KQT1"/>
<proteinExistence type="predicted"/>
<accession>A0A918KQT1</accession>
<feature type="chain" id="PRO_5036849553" description="PEP-CTERM protein-sorting domain-containing protein" evidence="1">
    <location>
        <begin position="22"/>
        <end position="207"/>
    </location>
</feature>
<organism evidence="2 3">
    <name type="scientific">Saccharospirillum salsuginis</name>
    <dbReference type="NCBI Taxonomy" id="418750"/>
    <lineage>
        <taxon>Bacteria</taxon>
        <taxon>Pseudomonadati</taxon>
        <taxon>Pseudomonadota</taxon>
        <taxon>Gammaproteobacteria</taxon>
        <taxon>Oceanospirillales</taxon>
        <taxon>Saccharospirillaceae</taxon>
        <taxon>Saccharospirillum</taxon>
    </lineage>
</organism>
<name>A0A918KQT1_9GAMM</name>
<comment type="caution">
    <text evidence="2">The sequence shown here is derived from an EMBL/GenBank/DDBJ whole genome shotgun (WGS) entry which is preliminary data.</text>
</comment>
<keyword evidence="3" id="KW-1185">Reference proteome</keyword>
<keyword evidence="1" id="KW-0732">Signal</keyword>
<evidence type="ECO:0000313" key="2">
    <source>
        <dbReference type="EMBL" id="GGX72162.1"/>
    </source>
</evidence>
<evidence type="ECO:0000313" key="3">
    <source>
        <dbReference type="Proteomes" id="UP000626148"/>
    </source>
</evidence>
<dbReference type="RefSeq" id="WP_189612948.1">
    <property type="nucleotide sequence ID" value="NZ_BMXR01000015.1"/>
</dbReference>
<evidence type="ECO:0000256" key="1">
    <source>
        <dbReference type="SAM" id="SignalP"/>
    </source>
</evidence>
<sequence>MTIWMRLLFVSFLASFGGAQATLLNVQGEFTIGIADSPLPDIGVFSGSFSFTYDDAGVSDTGFTTEIGIELDSLNLSPNYGGFDTSNTYGSIQFLDGSLDHVLLSTISGDPLDDLLTVISGTDDFIISYYQSTTLNDFAIANADSFLLIDEGSGYPYSGSIWVTAPVPEPASLGLLVVMLVVLGGMRLARVPRVRGSSMVQKGFAIT</sequence>
<dbReference type="Proteomes" id="UP000626148">
    <property type="component" value="Unassembled WGS sequence"/>
</dbReference>